<reference evidence="2 3" key="1">
    <citation type="submission" date="2024-01" db="EMBL/GenBank/DDBJ databases">
        <authorList>
            <person name="Waweru B."/>
        </authorList>
    </citation>
    <scope>NUCLEOTIDE SEQUENCE [LARGE SCALE GENOMIC DNA]</scope>
</reference>
<feature type="region of interest" description="Disordered" evidence="1">
    <location>
        <begin position="38"/>
        <end position="57"/>
    </location>
</feature>
<sequence length="57" mass="6343">MLLFDLHIGEDDHSHPRGLEPYRRGAYVGGRHNINSGELNSKKIESSPSVVVTKKLS</sequence>
<name>A0AAV1QT97_9ROSI</name>
<accession>A0AAV1QT97</accession>
<keyword evidence="3" id="KW-1185">Reference proteome</keyword>
<organism evidence="2 3">
    <name type="scientific">Dovyalis caffra</name>
    <dbReference type="NCBI Taxonomy" id="77055"/>
    <lineage>
        <taxon>Eukaryota</taxon>
        <taxon>Viridiplantae</taxon>
        <taxon>Streptophyta</taxon>
        <taxon>Embryophyta</taxon>
        <taxon>Tracheophyta</taxon>
        <taxon>Spermatophyta</taxon>
        <taxon>Magnoliopsida</taxon>
        <taxon>eudicotyledons</taxon>
        <taxon>Gunneridae</taxon>
        <taxon>Pentapetalae</taxon>
        <taxon>rosids</taxon>
        <taxon>fabids</taxon>
        <taxon>Malpighiales</taxon>
        <taxon>Salicaceae</taxon>
        <taxon>Flacourtieae</taxon>
        <taxon>Dovyalis</taxon>
    </lineage>
</organism>
<protein>
    <submittedName>
        <fullName evidence="2">Uncharacterized protein</fullName>
    </submittedName>
</protein>
<gene>
    <name evidence="2" type="ORF">DCAF_LOCUS859</name>
</gene>
<evidence type="ECO:0000313" key="3">
    <source>
        <dbReference type="Proteomes" id="UP001314170"/>
    </source>
</evidence>
<proteinExistence type="predicted"/>
<dbReference type="EMBL" id="CAWUPB010000071">
    <property type="protein sequence ID" value="CAK7323241.1"/>
    <property type="molecule type" value="Genomic_DNA"/>
</dbReference>
<evidence type="ECO:0000313" key="2">
    <source>
        <dbReference type="EMBL" id="CAK7323241.1"/>
    </source>
</evidence>
<dbReference type="AlphaFoldDB" id="A0AAV1QT97"/>
<evidence type="ECO:0000256" key="1">
    <source>
        <dbReference type="SAM" id="MobiDB-lite"/>
    </source>
</evidence>
<comment type="caution">
    <text evidence="2">The sequence shown here is derived from an EMBL/GenBank/DDBJ whole genome shotgun (WGS) entry which is preliminary data.</text>
</comment>
<dbReference type="Proteomes" id="UP001314170">
    <property type="component" value="Unassembled WGS sequence"/>
</dbReference>